<reference evidence="1 2" key="1">
    <citation type="submission" date="2017-08" db="EMBL/GenBank/DDBJ databases">
        <title>Draft genome sequence of filamentous cyanobacterium Calothrix elsteri CCALA 953.</title>
        <authorList>
            <person name="Gagunashvili A.N."/>
            <person name="Elster J."/>
            <person name="Andresson O.S."/>
        </authorList>
    </citation>
    <scope>NUCLEOTIDE SEQUENCE [LARGE SCALE GENOMIC DNA]</scope>
    <source>
        <strain evidence="1 2">CCALA 953</strain>
    </source>
</reference>
<sequence>MLPFLLAFSLAQTTPTPLPPEEVVQTQEVRSLPGRLDNVPVFNSNSPEKVVKEGILLSTFPPAGKKNPEAHLNFPFSRRFDVFAHHVYQAPTPDNLRSLYLGIILYNPGKEPVKVSVLQAASYLSQPDAPFIELPAFAQNLDGKVYAGPGSRVMSDILRGLRQDVFPKEITIAPGQYQMLQNTSISVQGLTPPLNGRSTYARLRTNGTIYAASLAMAARTNPDGSEKAPTLEEWKNLLNNGELSTPRDVIPTPPEQTTGRKYGRVAGVARGSYWRASITDNSKTKFLTIPQTGQKFSYGLSTLHGGTLGTNQIQSAPMLARYPDTAYFAHGNYGVQYSLRLPLYNNTQTVQNVAVAVQTPIKEDVLSKKGLRFFAELARPTFFRGTVRVRYRDDLGKFQTDFVHLVQKRGQSGEPLVALPIKPGERRLVEVDFLYPPDASPPQVLTVQTLDSNNLPNPTK</sequence>
<dbReference type="AlphaFoldDB" id="A0A2A2TEK3"/>
<proteinExistence type="predicted"/>
<evidence type="ECO:0000313" key="1">
    <source>
        <dbReference type="EMBL" id="PAX52180.1"/>
    </source>
</evidence>
<name>A0A2A2TEK3_9CYAN</name>
<dbReference type="Proteomes" id="UP000218238">
    <property type="component" value="Unassembled WGS sequence"/>
</dbReference>
<gene>
    <name evidence="1" type="ORF">CK510_20680</name>
</gene>
<comment type="caution">
    <text evidence="1">The sequence shown here is derived from an EMBL/GenBank/DDBJ whole genome shotgun (WGS) entry which is preliminary data.</text>
</comment>
<evidence type="ECO:0000313" key="2">
    <source>
        <dbReference type="Proteomes" id="UP000218238"/>
    </source>
</evidence>
<dbReference type="OrthoDB" id="502907at2"/>
<keyword evidence="2" id="KW-1185">Reference proteome</keyword>
<evidence type="ECO:0008006" key="3">
    <source>
        <dbReference type="Google" id="ProtNLM"/>
    </source>
</evidence>
<dbReference type="InterPro" id="IPR021801">
    <property type="entry name" value="DUF3370"/>
</dbReference>
<dbReference type="EMBL" id="NTFS01000272">
    <property type="protein sequence ID" value="PAX52180.1"/>
    <property type="molecule type" value="Genomic_DNA"/>
</dbReference>
<dbReference type="Pfam" id="PF11850">
    <property type="entry name" value="DUF3370"/>
    <property type="match status" value="1"/>
</dbReference>
<protein>
    <recommendedName>
        <fullName evidence="3">DUF3370 domain-containing protein</fullName>
    </recommendedName>
</protein>
<accession>A0A2A2TEK3</accession>
<organism evidence="1 2">
    <name type="scientific">Brunnivagina elsteri CCALA 953</name>
    <dbReference type="NCBI Taxonomy" id="987040"/>
    <lineage>
        <taxon>Bacteria</taxon>
        <taxon>Bacillati</taxon>
        <taxon>Cyanobacteriota</taxon>
        <taxon>Cyanophyceae</taxon>
        <taxon>Nostocales</taxon>
        <taxon>Calotrichaceae</taxon>
        <taxon>Brunnivagina</taxon>
    </lineage>
</organism>
<dbReference type="RefSeq" id="WP_095723497.1">
    <property type="nucleotide sequence ID" value="NZ_NTFS01000272.1"/>
</dbReference>